<reference evidence="8" key="1">
    <citation type="journal article" date="2019" name="Int. J. Syst. Evol. Microbiol.">
        <title>The Global Catalogue of Microorganisms (GCM) 10K type strain sequencing project: providing services to taxonomists for standard genome sequencing and annotation.</title>
        <authorList>
            <consortium name="The Broad Institute Genomics Platform"/>
            <consortium name="The Broad Institute Genome Sequencing Center for Infectious Disease"/>
            <person name="Wu L."/>
            <person name="Ma J."/>
        </authorList>
    </citation>
    <scope>NUCLEOTIDE SEQUENCE [LARGE SCALE GENOMIC DNA]</scope>
    <source>
        <strain evidence="8">JCM 15592</strain>
    </source>
</reference>
<evidence type="ECO:0000256" key="4">
    <source>
        <dbReference type="ARBA" id="ARBA00022989"/>
    </source>
</evidence>
<comment type="similarity">
    <text evidence="2 6">Belongs to the 4-toluene sulfonate uptake permease (TSUP) (TC 2.A.102) family.</text>
</comment>
<feature type="transmembrane region" description="Helical" evidence="6">
    <location>
        <begin position="112"/>
        <end position="130"/>
    </location>
</feature>
<keyword evidence="8" id="KW-1185">Reference proteome</keyword>
<dbReference type="Proteomes" id="UP001499938">
    <property type="component" value="Unassembled WGS sequence"/>
</dbReference>
<dbReference type="RefSeq" id="WP_344082491.1">
    <property type="nucleotide sequence ID" value="NZ_BAAAPO010000021.1"/>
</dbReference>
<feature type="transmembrane region" description="Helical" evidence="6">
    <location>
        <begin position="12"/>
        <end position="43"/>
    </location>
</feature>
<comment type="caution">
    <text evidence="7">The sequence shown here is derived from an EMBL/GenBank/DDBJ whole genome shotgun (WGS) entry which is preliminary data.</text>
</comment>
<feature type="transmembrane region" description="Helical" evidence="6">
    <location>
        <begin position="195"/>
        <end position="213"/>
    </location>
</feature>
<sequence>MGDLITPDTPGLLAVAFLIGIVVGLTGMGGGALMTPALIFLGIPPTAAVANDLVAAAVNKSVGAAVHYKHGSPNLKLAKWLILGSVPMAFAGAWIIAAVGEPEDQQAFLKKAIGFALLLTASTFTFRIYLEMRRGDYTDENRPDPAVKPIPTLIVGAIGGLLVGLTSVGSGSLIMISLLLLYPTLSARRLVGTDLVQAIPLVLSAAISHVLVTGMDWSILLPLIIGGSPGTFLGARLAAHISQSILRRGIAIVLTLTGLGLLKVPPVWVGIIGAAMLILGPVAWGLIKHAHGRRAFLHVPLGRRQGLQHHETVGAPPTDPGS</sequence>
<dbReference type="Pfam" id="PF01925">
    <property type="entry name" value="TauE"/>
    <property type="match status" value="1"/>
</dbReference>
<evidence type="ECO:0000256" key="1">
    <source>
        <dbReference type="ARBA" id="ARBA00004141"/>
    </source>
</evidence>
<dbReference type="EMBL" id="BAAAPO010000021">
    <property type="protein sequence ID" value="GAA1788626.1"/>
    <property type="molecule type" value="Genomic_DNA"/>
</dbReference>
<feature type="transmembrane region" description="Helical" evidence="6">
    <location>
        <begin position="268"/>
        <end position="287"/>
    </location>
</feature>
<evidence type="ECO:0000256" key="5">
    <source>
        <dbReference type="ARBA" id="ARBA00023136"/>
    </source>
</evidence>
<keyword evidence="5 6" id="KW-0472">Membrane</keyword>
<evidence type="ECO:0000313" key="7">
    <source>
        <dbReference type="EMBL" id="GAA1788626.1"/>
    </source>
</evidence>
<feature type="transmembrane region" description="Helical" evidence="6">
    <location>
        <begin position="245"/>
        <end position="262"/>
    </location>
</feature>
<keyword evidence="3 6" id="KW-0812">Transmembrane</keyword>
<evidence type="ECO:0000256" key="6">
    <source>
        <dbReference type="RuleBase" id="RU363041"/>
    </source>
</evidence>
<keyword evidence="6" id="KW-1003">Cell membrane</keyword>
<proteinExistence type="inferred from homology"/>
<evidence type="ECO:0000256" key="3">
    <source>
        <dbReference type="ARBA" id="ARBA00022692"/>
    </source>
</evidence>
<dbReference type="PANTHER" id="PTHR43701">
    <property type="entry name" value="MEMBRANE TRANSPORTER PROTEIN MJ0441-RELATED"/>
    <property type="match status" value="1"/>
</dbReference>
<feature type="transmembrane region" description="Helical" evidence="6">
    <location>
        <begin position="219"/>
        <end position="238"/>
    </location>
</feature>
<feature type="transmembrane region" description="Helical" evidence="6">
    <location>
        <begin position="150"/>
        <end position="183"/>
    </location>
</feature>
<accession>A0ABP4XN58</accession>
<gene>
    <name evidence="7" type="ORF">GCM10009811_11870</name>
</gene>
<dbReference type="InterPro" id="IPR051598">
    <property type="entry name" value="TSUP/Inactive_protease-like"/>
</dbReference>
<comment type="subcellular location">
    <subcellularLocation>
        <location evidence="6">Cell membrane</location>
        <topology evidence="6">Multi-pass membrane protein</topology>
    </subcellularLocation>
    <subcellularLocation>
        <location evidence="1">Membrane</location>
        <topology evidence="1">Multi-pass membrane protein</topology>
    </subcellularLocation>
</comment>
<name>A0ABP4XN58_9MICO</name>
<protein>
    <recommendedName>
        <fullName evidence="6">Probable membrane transporter protein</fullName>
    </recommendedName>
</protein>
<evidence type="ECO:0000256" key="2">
    <source>
        <dbReference type="ARBA" id="ARBA00009142"/>
    </source>
</evidence>
<organism evidence="7 8">
    <name type="scientific">Nostocoides veronense</name>
    <dbReference type="NCBI Taxonomy" id="330836"/>
    <lineage>
        <taxon>Bacteria</taxon>
        <taxon>Bacillati</taxon>
        <taxon>Actinomycetota</taxon>
        <taxon>Actinomycetes</taxon>
        <taxon>Micrococcales</taxon>
        <taxon>Intrasporangiaceae</taxon>
        <taxon>Nostocoides</taxon>
    </lineage>
</organism>
<keyword evidence="4 6" id="KW-1133">Transmembrane helix</keyword>
<evidence type="ECO:0000313" key="8">
    <source>
        <dbReference type="Proteomes" id="UP001499938"/>
    </source>
</evidence>
<dbReference type="InterPro" id="IPR002781">
    <property type="entry name" value="TM_pro_TauE-like"/>
</dbReference>
<feature type="transmembrane region" description="Helical" evidence="6">
    <location>
        <begin position="80"/>
        <end position="100"/>
    </location>
</feature>
<dbReference type="PANTHER" id="PTHR43701:SF2">
    <property type="entry name" value="MEMBRANE TRANSPORTER PROTEIN YJNA-RELATED"/>
    <property type="match status" value="1"/>
</dbReference>